<dbReference type="Proteomes" id="UP000290407">
    <property type="component" value="Unassembled WGS sequence"/>
</dbReference>
<gene>
    <name evidence="4" type="ORF">EQG79_22415</name>
</gene>
<reference evidence="4 5" key="1">
    <citation type="submission" date="2019-01" db="EMBL/GenBank/DDBJ databases">
        <title>Spirosoma flava sp. nov., a propanil-degrading bacterium isolated from herbicide-contaminated soil.</title>
        <authorList>
            <person name="Zhang L."/>
            <person name="Jiang J.-D."/>
        </authorList>
    </citation>
    <scope>NUCLEOTIDE SEQUENCE [LARGE SCALE GENOMIC DNA]</scope>
    <source>
        <strain evidence="4 5">TY50</strain>
    </source>
</reference>
<name>A0A4Q2UGR2_9BACT</name>
<dbReference type="Pfam" id="PF04773">
    <property type="entry name" value="FecR"/>
    <property type="match status" value="1"/>
</dbReference>
<dbReference type="Pfam" id="PF16344">
    <property type="entry name" value="FecR_C"/>
    <property type="match status" value="1"/>
</dbReference>
<keyword evidence="5" id="KW-1185">Reference proteome</keyword>
<evidence type="ECO:0000313" key="4">
    <source>
        <dbReference type="EMBL" id="RYC68206.1"/>
    </source>
</evidence>
<protein>
    <submittedName>
        <fullName evidence="4">DUF4974 domain-containing protein</fullName>
    </submittedName>
</protein>
<dbReference type="PIRSF" id="PIRSF018266">
    <property type="entry name" value="FecR"/>
    <property type="match status" value="1"/>
</dbReference>
<feature type="domain" description="FecR protein" evidence="2">
    <location>
        <begin position="143"/>
        <end position="235"/>
    </location>
</feature>
<organism evidence="4 5">
    <name type="scientific">Spirosoma sordidisoli</name>
    <dbReference type="NCBI Taxonomy" id="2502893"/>
    <lineage>
        <taxon>Bacteria</taxon>
        <taxon>Pseudomonadati</taxon>
        <taxon>Bacteroidota</taxon>
        <taxon>Cytophagia</taxon>
        <taxon>Cytophagales</taxon>
        <taxon>Cytophagaceae</taxon>
        <taxon>Spirosoma</taxon>
    </lineage>
</organism>
<keyword evidence="1" id="KW-0812">Transmembrane</keyword>
<dbReference type="Gene3D" id="3.55.50.30">
    <property type="match status" value="1"/>
</dbReference>
<proteinExistence type="predicted"/>
<dbReference type="EMBL" id="SBLB01000006">
    <property type="protein sequence ID" value="RYC68206.1"/>
    <property type="molecule type" value="Genomic_DNA"/>
</dbReference>
<keyword evidence="1" id="KW-0472">Membrane</keyword>
<dbReference type="InterPro" id="IPR032508">
    <property type="entry name" value="FecR_C"/>
</dbReference>
<evidence type="ECO:0000313" key="5">
    <source>
        <dbReference type="Proteomes" id="UP000290407"/>
    </source>
</evidence>
<dbReference type="Gene3D" id="2.60.120.1440">
    <property type="match status" value="1"/>
</dbReference>
<accession>A0A4Q2UGR2</accession>
<dbReference type="RefSeq" id="WP_129604222.1">
    <property type="nucleotide sequence ID" value="NZ_SBLB01000006.1"/>
</dbReference>
<dbReference type="InterPro" id="IPR006860">
    <property type="entry name" value="FecR"/>
</dbReference>
<feature type="domain" description="Protein FecR C-terminal" evidence="3">
    <location>
        <begin position="282"/>
        <end position="349"/>
    </location>
</feature>
<keyword evidence="1" id="KW-1133">Transmembrane helix</keyword>
<comment type="caution">
    <text evidence="4">The sequence shown here is derived from an EMBL/GenBank/DDBJ whole genome shotgun (WGS) entry which is preliminary data.</text>
</comment>
<dbReference type="PANTHER" id="PTHR30273:SF2">
    <property type="entry name" value="PROTEIN FECR"/>
    <property type="match status" value="1"/>
</dbReference>
<dbReference type="InterPro" id="IPR012373">
    <property type="entry name" value="Ferrdict_sens_TM"/>
</dbReference>
<sequence length="355" mass="39151">MNQEERERHIRDYLDGKMNPQGKALFDEWADRLAQDTRFIDSLSPAQASRFEDDMWEAVRQQAGLPDDNPVDPVAPLTPFRSVFTNPHQPSPNRFTTALRYGLAASVALLLLAGYILWHGKPSGSQLARASSSAPVTYREVLAPTGQRLSVTLPDGSKIYLNAESKLRYPKTLTGPTRHVFLEGEGFFEVAHNPAQPFVVTTSRLTTTVKGTSFNVNAYANESLAEVTVLTGKVEVSTTGRRQAPRLLIPGQRVTYRPDRETLMQTTLADPQLATAWRNGTLVFRRTPMADIVRQLSRQYGVRVRLATPALAACTVVGTFNRASLDDVLAVLCGSVGATYQYQGKEVMIRGDGCP</sequence>
<evidence type="ECO:0000259" key="2">
    <source>
        <dbReference type="Pfam" id="PF04773"/>
    </source>
</evidence>
<feature type="transmembrane region" description="Helical" evidence="1">
    <location>
        <begin position="98"/>
        <end position="118"/>
    </location>
</feature>
<evidence type="ECO:0000259" key="3">
    <source>
        <dbReference type="Pfam" id="PF16344"/>
    </source>
</evidence>
<dbReference type="PANTHER" id="PTHR30273">
    <property type="entry name" value="PERIPLASMIC SIGNAL SENSOR AND SIGMA FACTOR ACTIVATOR FECR-RELATED"/>
    <property type="match status" value="1"/>
</dbReference>
<dbReference type="GO" id="GO:0016989">
    <property type="term" value="F:sigma factor antagonist activity"/>
    <property type="evidence" value="ECO:0007669"/>
    <property type="project" value="TreeGrafter"/>
</dbReference>
<dbReference type="AlphaFoldDB" id="A0A4Q2UGR2"/>
<evidence type="ECO:0000256" key="1">
    <source>
        <dbReference type="SAM" id="Phobius"/>
    </source>
</evidence>